<dbReference type="Proteomes" id="UP000748531">
    <property type="component" value="Unassembled WGS sequence"/>
</dbReference>
<evidence type="ECO:0000256" key="1">
    <source>
        <dbReference type="SAM" id="MobiDB-lite"/>
    </source>
</evidence>
<protein>
    <submittedName>
        <fullName evidence="2">Uncharacterized protein</fullName>
    </submittedName>
</protein>
<dbReference type="GO" id="GO:0060294">
    <property type="term" value="P:cilium movement involved in cell motility"/>
    <property type="evidence" value="ECO:0007669"/>
    <property type="project" value="InterPro"/>
</dbReference>
<organism evidence="2 3">
    <name type="scientific">Paragonimus heterotremus</name>
    <dbReference type="NCBI Taxonomy" id="100268"/>
    <lineage>
        <taxon>Eukaryota</taxon>
        <taxon>Metazoa</taxon>
        <taxon>Spiralia</taxon>
        <taxon>Lophotrochozoa</taxon>
        <taxon>Platyhelminthes</taxon>
        <taxon>Trematoda</taxon>
        <taxon>Digenea</taxon>
        <taxon>Plagiorchiida</taxon>
        <taxon>Troglotremata</taxon>
        <taxon>Troglotrematidae</taxon>
        <taxon>Paragonimus</taxon>
    </lineage>
</organism>
<dbReference type="GO" id="GO:0035082">
    <property type="term" value="P:axoneme assembly"/>
    <property type="evidence" value="ECO:0007669"/>
    <property type="project" value="InterPro"/>
</dbReference>
<comment type="caution">
    <text evidence="2">The sequence shown here is derived from an EMBL/GenBank/DDBJ whole genome shotgun (WGS) entry which is preliminary data.</text>
</comment>
<name>A0A8J4TEU5_9TREM</name>
<dbReference type="PANTHER" id="PTHR15977">
    <property type="entry name" value="CILIA- AND FLAGELLA-ASSOCIATED PROTEIN 46"/>
    <property type="match status" value="1"/>
</dbReference>
<dbReference type="InterPro" id="IPR039586">
    <property type="entry name" value="CFAP46"/>
</dbReference>
<feature type="non-terminal residue" evidence="2">
    <location>
        <position position="331"/>
    </location>
</feature>
<dbReference type="AlphaFoldDB" id="A0A8J4TEU5"/>
<evidence type="ECO:0000313" key="2">
    <source>
        <dbReference type="EMBL" id="KAF5400812.1"/>
    </source>
</evidence>
<proteinExistence type="predicted"/>
<feature type="compositionally biased region" description="Polar residues" evidence="1">
    <location>
        <begin position="10"/>
        <end position="20"/>
    </location>
</feature>
<evidence type="ECO:0000313" key="3">
    <source>
        <dbReference type="Proteomes" id="UP000748531"/>
    </source>
</evidence>
<sequence>HETGGRSSGDETGQESSNRTASRKTEAHVPHLPSRHPLLREAVDKSGLPGKSHQHTVGCFSINSSAVRLLIDPYGDTIGITDEAAIDQTAQDRTHSNSPRSLRPFGTHIQNLMVEPASRLQQFTNRWSVFLGQEPAGYIPSAEEIYVILNENPSCLLTYTTETLLKLLPPPSFASLSLTNCQLVGIFDNVHSPNSTLRLGATDALKSAIEREMERPLSAAALVSLTGCRTMIISNAITNMFELQALMEQFLRRSLDEGNPIGQSVLLAQLSQLSTQLNNYLDESIAVTSKSSPTNLDCLEKEHEDASLGIENLLTVDSFSLVIYGIPNVIF</sequence>
<gene>
    <name evidence="2" type="ORF">PHET_05704</name>
</gene>
<keyword evidence="3" id="KW-1185">Reference proteome</keyword>
<accession>A0A8J4TEU5</accession>
<reference evidence="2" key="1">
    <citation type="submission" date="2019-05" db="EMBL/GenBank/DDBJ databases">
        <title>Annotation for the trematode Paragonimus heterotremus.</title>
        <authorList>
            <person name="Choi Y.-J."/>
        </authorList>
    </citation>
    <scope>NUCLEOTIDE SEQUENCE</scope>
    <source>
        <strain evidence="2">LC</strain>
    </source>
</reference>
<feature type="region of interest" description="Disordered" evidence="1">
    <location>
        <begin position="1"/>
        <end position="38"/>
    </location>
</feature>
<dbReference type="EMBL" id="LUCH01002900">
    <property type="protein sequence ID" value="KAF5400812.1"/>
    <property type="molecule type" value="Genomic_DNA"/>
</dbReference>
<dbReference type="PANTHER" id="PTHR15977:SF15">
    <property type="entry name" value="CILIA- AND FLAGELLA-ASSOCIATED PROTEIN 46"/>
    <property type="match status" value="1"/>
</dbReference>
<dbReference type="OrthoDB" id="6262573at2759"/>